<evidence type="ECO:0000313" key="2">
    <source>
        <dbReference type="Proteomes" id="UP001056120"/>
    </source>
</evidence>
<organism evidence="1 2">
    <name type="scientific">Smallanthus sonchifolius</name>
    <dbReference type="NCBI Taxonomy" id="185202"/>
    <lineage>
        <taxon>Eukaryota</taxon>
        <taxon>Viridiplantae</taxon>
        <taxon>Streptophyta</taxon>
        <taxon>Embryophyta</taxon>
        <taxon>Tracheophyta</taxon>
        <taxon>Spermatophyta</taxon>
        <taxon>Magnoliopsida</taxon>
        <taxon>eudicotyledons</taxon>
        <taxon>Gunneridae</taxon>
        <taxon>Pentapetalae</taxon>
        <taxon>asterids</taxon>
        <taxon>campanulids</taxon>
        <taxon>Asterales</taxon>
        <taxon>Asteraceae</taxon>
        <taxon>Asteroideae</taxon>
        <taxon>Heliantheae alliance</taxon>
        <taxon>Millerieae</taxon>
        <taxon>Smallanthus</taxon>
    </lineage>
</organism>
<name>A0ACB9HR63_9ASTR</name>
<evidence type="ECO:0000313" key="1">
    <source>
        <dbReference type="EMBL" id="KAI3798458.1"/>
    </source>
</evidence>
<dbReference type="Proteomes" id="UP001056120">
    <property type="component" value="Linkage Group LG11"/>
</dbReference>
<accession>A0ACB9HR63</accession>
<comment type="caution">
    <text evidence="1">The sequence shown here is derived from an EMBL/GenBank/DDBJ whole genome shotgun (WGS) entry which is preliminary data.</text>
</comment>
<keyword evidence="2" id="KW-1185">Reference proteome</keyword>
<gene>
    <name evidence="1" type="ORF">L1987_33735</name>
</gene>
<dbReference type="EMBL" id="CM042028">
    <property type="protein sequence ID" value="KAI3798458.1"/>
    <property type="molecule type" value="Genomic_DNA"/>
</dbReference>
<proteinExistence type="predicted"/>
<sequence>MFLMPLLIQDRKTRQVLAQGKLPNFANQKTNKHNNLRGCLVEWNLRKLELRFHSLVCLVGFEIGLALEGVEWGLDAETAFG</sequence>
<reference evidence="1 2" key="2">
    <citation type="journal article" date="2022" name="Mol. Ecol. Resour.">
        <title>The genomes of chicory, endive, great burdock and yacon provide insights into Asteraceae paleo-polyploidization history and plant inulin production.</title>
        <authorList>
            <person name="Fan W."/>
            <person name="Wang S."/>
            <person name="Wang H."/>
            <person name="Wang A."/>
            <person name="Jiang F."/>
            <person name="Liu H."/>
            <person name="Zhao H."/>
            <person name="Xu D."/>
            <person name="Zhang Y."/>
        </authorList>
    </citation>
    <scope>NUCLEOTIDE SEQUENCE [LARGE SCALE GENOMIC DNA]</scope>
    <source>
        <strain evidence="2">cv. Yunnan</strain>
        <tissue evidence="1">Leaves</tissue>
    </source>
</reference>
<protein>
    <submittedName>
        <fullName evidence="1">Uncharacterized protein</fullName>
    </submittedName>
</protein>
<reference evidence="2" key="1">
    <citation type="journal article" date="2022" name="Mol. Ecol. Resour.">
        <title>The genomes of chicory, endive, great burdock and yacon provide insights into Asteraceae palaeo-polyploidization history and plant inulin production.</title>
        <authorList>
            <person name="Fan W."/>
            <person name="Wang S."/>
            <person name="Wang H."/>
            <person name="Wang A."/>
            <person name="Jiang F."/>
            <person name="Liu H."/>
            <person name="Zhao H."/>
            <person name="Xu D."/>
            <person name="Zhang Y."/>
        </authorList>
    </citation>
    <scope>NUCLEOTIDE SEQUENCE [LARGE SCALE GENOMIC DNA]</scope>
    <source>
        <strain evidence="2">cv. Yunnan</strain>
    </source>
</reference>